<feature type="transmembrane region" description="Helical" evidence="11">
    <location>
        <begin position="45"/>
        <end position="63"/>
    </location>
</feature>
<evidence type="ECO:0000256" key="7">
    <source>
        <dbReference type="ARBA" id="ARBA00022989"/>
    </source>
</evidence>
<dbReference type="PANTHER" id="PTHR32196:SF32">
    <property type="entry name" value="XYLOSE TRANSPORT SYSTEM PERMEASE PROTEIN XYLH"/>
    <property type="match status" value="1"/>
</dbReference>
<keyword evidence="3" id="KW-1003">Cell membrane</keyword>
<protein>
    <recommendedName>
        <fullName evidence="10">Xylose transport system permease protein XylH</fullName>
    </recommendedName>
</protein>
<feature type="transmembrane region" description="Helical" evidence="11">
    <location>
        <begin position="330"/>
        <end position="349"/>
    </location>
</feature>
<feature type="transmembrane region" description="Helical" evidence="11">
    <location>
        <begin position="100"/>
        <end position="118"/>
    </location>
</feature>
<feature type="transmembrane region" description="Helical" evidence="11">
    <location>
        <begin position="151"/>
        <end position="172"/>
    </location>
</feature>
<feature type="transmembrane region" description="Helical" evidence="11">
    <location>
        <begin position="257"/>
        <end position="275"/>
    </location>
</feature>
<dbReference type="GO" id="GO:0005886">
    <property type="term" value="C:plasma membrane"/>
    <property type="evidence" value="ECO:0007669"/>
    <property type="project" value="UniProtKB-SubCell"/>
</dbReference>
<gene>
    <name evidence="12" type="ORF">HNR73_004655</name>
</gene>
<dbReference type="Proteomes" id="UP000548476">
    <property type="component" value="Unassembled WGS sequence"/>
</dbReference>
<feature type="transmembrane region" description="Helical" evidence="11">
    <location>
        <begin position="218"/>
        <end position="236"/>
    </location>
</feature>
<keyword evidence="5 12" id="KW-0762">Sugar transport</keyword>
<dbReference type="NCBIfam" id="NF040906">
    <property type="entry name" value="GguB"/>
    <property type="match status" value="1"/>
</dbReference>
<dbReference type="InterPro" id="IPR001851">
    <property type="entry name" value="ABC_transp_permease"/>
</dbReference>
<evidence type="ECO:0000256" key="11">
    <source>
        <dbReference type="SAM" id="Phobius"/>
    </source>
</evidence>
<feature type="transmembrane region" description="Helical" evidence="11">
    <location>
        <begin position="75"/>
        <end position="93"/>
    </location>
</feature>
<feature type="transmembrane region" description="Helical" evidence="11">
    <location>
        <begin position="281"/>
        <end position="298"/>
    </location>
</feature>
<keyword evidence="7 11" id="KW-1133">Transmembrane helix</keyword>
<evidence type="ECO:0000256" key="10">
    <source>
        <dbReference type="ARBA" id="ARBA00035686"/>
    </source>
</evidence>
<dbReference type="Pfam" id="PF02653">
    <property type="entry name" value="BPD_transp_2"/>
    <property type="match status" value="1"/>
</dbReference>
<dbReference type="AlphaFoldDB" id="A0A841FTB2"/>
<comment type="caution">
    <text evidence="12">The sequence shown here is derived from an EMBL/GenBank/DDBJ whole genome shotgun (WGS) entry which is preliminary data.</text>
</comment>
<comment type="function">
    <text evidence="9">Part of the binding-protein-dependent transport system for D-xylose. Probably responsible for the translocation of the substrate across the membrane.</text>
</comment>
<dbReference type="RefSeq" id="WP_239122214.1">
    <property type="nucleotide sequence ID" value="NZ_BONT01000058.1"/>
</dbReference>
<feature type="transmembrane region" description="Helical" evidence="11">
    <location>
        <begin position="369"/>
        <end position="393"/>
    </location>
</feature>
<dbReference type="EMBL" id="JACHGT010000010">
    <property type="protein sequence ID" value="MBB6036782.1"/>
    <property type="molecule type" value="Genomic_DNA"/>
</dbReference>
<evidence type="ECO:0000313" key="12">
    <source>
        <dbReference type="EMBL" id="MBB6036782.1"/>
    </source>
</evidence>
<evidence type="ECO:0000313" key="13">
    <source>
        <dbReference type="Proteomes" id="UP000548476"/>
    </source>
</evidence>
<evidence type="ECO:0000256" key="1">
    <source>
        <dbReference type="ARBA" id="ARBA00004651"/>
    </source>
</evidence>
<evidence type="ECO:0000256" key="5">
    <source>
        <dbReference type="ARBA" id="ARBA00022597"/>
    </source>
</evidence>
<dbReference type="CDD" id="cd06579">
    <property type="entry name" value="TM_PBP1_transp_AraH_like"/>
    <property type="match status" value="1"/>
</dbReference>
<keyword evidence="8 11" id="KW-0472">Membrane</keyword>
<reference evidence="12 13" key="1">
    <citation type="submission" date="2020-08" db="EMBL/GenBank/DDBJ databases">
        <title>Genomic Encyclopedia of Type Strains, Phase IV (KMG-IV): sequencing the most valuable type-strain genomes for metagenomic binning, comparative biology and taxonomic classification.</title>
        <authorList>
            <person name="Goeker M."/>
        </authorList>
    </citation>
    <scope>NUCLEOTIDE SEQUENCE [LARGE SCALE GENOMIC DNA]</scope>
    <source>
        <strain evidence="12 13">YIM 65646</strain>
    </source>
</reference>
<evidence type="ECO:0000256" key="2">
    <source>
        <dbReference type="ARBA" id="ARBA00022448"/>
    </source>
</evidence>
<dbReference type="GO" id="GO:0022857">
    <property type="term" value="F:transmembrane transporter activity"/>
    <property type="evidence" value="ECO:0007669"/>
    <property type="project" value="InterPro"/>
</dbReference>
<keyword evidence="4" id="KW-0997">Cell inner membrane</keyword>
<feature type="transmembrane region" description="Helical" evidence="11">
    <location>
        <begin position="124"/>
        <end position="144"/>
    </location>
</feature>
<keyword evidence="13" id="KW-1185">Reference proteome</keyword>
<sequence length="435" mass="45828">MTLLDKLSKGDDDTPPEQITEKVADARTGVAETLRKTLRSNVRQYGMIVALVLITVLFAVLSSGKLLTPLNVTQVIQQNGYILVLAIGMMLVIINGHIDLSVGSVAALVGAIAGILIVDWHWDWRLVLVAGIALGALIGAWQGYWIAYVKIPAFIVTLAGMLLFRGLAQLLLEGQSIGPFPDAFRDIAAGFLPDLGNVQGVQFVGISDFTVQLKVGPLHTLTLVLGVAAVALLVWTELRARQGRRSYGLPAGPRSLFVAKLVALGLVVMLFGYVLASYQGVPVVGLILIALIAAYSFMMNRSVAGRRIYAVGGNEKAALLSGVKTKKNTFWVFVNMGALAALAGMIFAARLSAATPKAGVNFELDAIAAAFVGGASASGGIGTVVGAIVGALVMGVMNNGMSMIGVESDWQQIIKGLVLLAAVAFDVYNKRKAKN</sequence>
<evidence type="ECO:0000256" key="9">
    <source>
        <dbReference type="ARBA" id="ARBA00035611"/>
    </source>
</evidence>
<evidence type="ECO:0000256" key="4">
    <source>
        <dbReference type="ARBA" id="ARBA00022519"/>
    </source>
</evidence>
<evidence type="ECO:0000256" key="3">
    <source>
        <dbReference type="ARBA" id="ARBA00022475"/>
    </source>
</evidence>
<organism evidence="12 13">
    <name type="scientific">Phytomonospora endophytica</name>
    <dbReference type="NCBI Taxonomy" id="714109"/>
    <lineage>
        <taxon>Bacteria</taxon>
        <taxon>Bacillati</taxon>
        <taxon>Actinomycetota</taxon>
        <taxon>Actinomycetes</taxon>
        <taxon>Micromonosporales</taxon>
        <taxon>Micromonosporaceae</taxon>
        <taxon>Phytomonospora</taxon>
    </lineage>
</organism>
<proteinExistence type="predicted"/>
<evidence type="ECO:0000256" key="8">
    <source>
        <dbReference type="ARBA" id="ARBA00023136"/>
    </source>
</evidence>
<dbReference type="PANTHER" id="PTHR32196">
    <property type="entry name" value="ABC TRANSPORTER PERMEASE PROTEIN YPHD-RELATED-RELATED"/>
    <property type="match status" value="1"/>
</dbReference>
<keyword evidence="2" id="KW-0813">Transport</keyword>
<name>A0A841FTB2_9ACTN</name>
<accession>A0A841FTB2</accession>
<evidence type="ECO:0000256" key="6">
    <source>
        <dbReference type="ARBA" id="ARBA00022692"/>
    </source>
</evidence>
<comment type="subcellular location">
    <subcellularLocation>
        <location evidence="1">Cell membrane</location>
        <topology evidence="1">Multi-pass membrane protein</topology>
    </subcellularLocation>
</comment>
<keyword evidence="6 11" id="KW-0812">Transmembrane</keyword>